<dbReference type="NCBIfam" id="TIGR04056">
    <property type="entry name" value="OMP_RagA_SusC"/>
    <property type="match status" value="1"/>
</dbReference>
<dbReference type="GO" id="GO:0009279">
    <property type="term" value="C:cell outer membrane"/>
    <property type="evidence" value="ECO:0007669"/>
    <property type="project" value="UniProtKB-SubCell"/>
</dbReference>
<keyword evidence="3" id="KW-0998">Cell outer membrane</keyword>
<dbReference type="RefSeq" id="WP_115169251.1">
    <property type="nucleotide sequence ID" value="NZ_UGYW01000002.1"/>
</dbReference>
<feature type="signal peptide" evidence="4">
    <location>
        <begin position="1"/>
        <end position="24"/>
    </location>
</feature>
<keyword evidence="4" id="KW-0732">Signal</keyword>
<dbReference type="InterPro" id="IPR023996">
    <property type="entry name" value="TonB-dep_OMP_SusC/RagA"/>
</dbReference>
<evidence type="ECO:0000313" key="7">
    <source>
        <dbReference type="Proteomes" id="UP000254893"/>
    </source>
</evidence>
<keyword evidence="2" id="KW-0472">Membrane</keyword>
<dbReference type="EMBL" id="UGYW01000002">
    <property type="protein sequence ID" value="SUJ01720.1"/>
    <property type="molecule type" value="Genomic_DNA"/>
</dbReference>
<dbReference type="InterPro" id="IPR012910">
    <property type="entry name" value="Plug_dom"/>
</dbReference>
<feature type="domain" description="TonB-dependent receptor plug" evidence="5">
    <location>
        <begin position="78"/>
        <end position="198"/>
    </location>
</feature>
<dbReference type="Gene3D" id="2.40.170.20">
    <property type="entry name" value="TonB-dependent receptor, beta-barrel domain"/>
    <property type="match status" value="1"/>
</dbReference>
<gene>
    <name evidence="6" type="ORF">NCTC11388_00873</name>
</gene>
<comment type="subcellular location">
    <subcellularLocation>
        <location evidence="1">Cell outer membrane</location>
    </subcellularLocation>
</comment>
<evidence type="ECO:0000256" key="1">
    <source>
        <dbReference type="ARBA" id="ARBA00004442"/>
    </source>
</evidence>
<dbReference type="InterPro" id="IPR023997">
    <property type="entry name" value="TonB-dep_OMP_SusC/RagA_CS"/>
</dbReference>
<evidence type="ECO:0000256" key="2">
    <source>
        <dbReference type="ARBA" id="ARBA00023136"/>
    </source>
</evidence>
<dbReference type="InterPro" id="IPR036942">
    <property type="entry name" value="Beta-barrel_TonB_sf"/>
</dbReference>
<organism evidence="6 7">
    <name type="scientific">Sphingobacterium spiritivorum</name>
    <name type="common">Flavobacterium spiritivorum</name>
    <dbReference type="NCBI Taxonomy" id="258"/>
    <lineage>
        <taxon>Bacteria</taxon>
        <taxon>Pseudomonadati</taxon>
        <taxon>Bacteroidota</taxon>
        <taxon>Sphingobacteriia</taxon>
        <taxon>Sphingobacteriales</taxon>
        <taxon>Sphingobacteriaceae</taxon>
        <taxon>Sphingobacterium</taxon>
    </lineage>
</organism>
<evidence type="ECO:0000313" key="6">
    <source>
        <dbReference type="EMBL" id="SUJ01720.1"/>
    </source>
</evidence>
<protein>
    <submittedName>
        <fullName evidence="6">TonB-linked outer membrane protein, SusC/RagA family</fullName>
    </submittedName>
</protein>
<accession>A0A380BHP4</accession>
<evidence type="ECO:0000256" key="3">
    <source>
        <dbReference type="ARBA" id="ARBA00023237"/>
    </source>
</evidence>
<dbReference type="PROSITE" id="PS51257">
    <property type="entry name" value="PROKAR_LIPOPROTEIN"/>
    <property type="match status" value="1"/>
</dbReference>
<dbReference type="InterPro" id="IPR037066">
    <property type="entry name" value="Plug_dom_sf"/>
</dbReference>
<name>A0A380BHP4_SPHSI</name>
<evidence type="ECO:0000259" key="5">
    <source>
        <dbReference type="Pfam" id="PF07715"/>
    </source>
</evidence>
<proteinExistence type="predicted"/>
<evidence type="ECO:0000256" key="4">
    <source>
        <dbReference type="SAM" id="SignalP"/>
    </source>
</evidence>
<dbReference type="Proteomes" id="UP000254893">
    <property type="component" value="Unassembled WGS sequence"/>
</dbReference>
<feature type="chain" id="PRO_5016929091" evidence="4">
    <location>
        <begin position="25"/>
        <end position="990"/>
    </location>
</feature>
<dbReference type="Pfam" id="PF07715">
    <property type="entry name" value="Plug"/>
    <property type="match status" value="1"/>
</dbReference>
<dbReference type="NCBIfam" id="TIGR04057">
    <property type="entry name" value="SusC_RagA_signa"/>
    <property type="match status" value="1"/>
</dbReference>
<dbReference type="Gene3D" id="2.170.130.10">
    <property type="entry name" value="TonB-dependent receptor, plug domain"/>
    <property type="match status" value="1"/>
</dbReference>
<dbReference type="AlphaFoldDB" id="A0A380BHP4"/>
<dbReference type="SUPFAM" id="SSF56935">
    <property type="entry name" value="Porins"/>
    <property type="match status" value="1"/>
</dbReference>
<reference evidence="6 7" key="1">
    <citation type="submission" date="2018-06" db="EMBL/GenBank/DDBJ databases">
        <authorList>
            <consortium name="Pathogen Informatics"/>
            <person name="Doyle S."/>
        </authorList>
    </citation>
    <scope>NUCLEOTIDE SEQUENCE [LARGE SCALE GENOMIC DNA]</scope>
    <source>
        <strain evidence="6 7">NCTC11388</strain>
    </source>
</reference>
<sequence length="990" mass="111873">MKKLYVVATVFSLIGGCLTGIVSASPGTKSRSKGVTGFGITNFSKGLVDTTQVDSVLIYDLSAAKPYLGKDSLAMEAARLRPFVSVQQMLKGNLSGVYIQESSGEPGTIKQGVTVRGISTPVLHATDFNKNKPLIVVNGIPLTEDPAIVYDIQNYTIQPVGSATNINTVLDPDNIESIYVLKDYSTAAIYGPRAANGVIYITTKNASAGERRISVNGHFGFATPSNVSTINGEFEKNFRKPFYDRYADILQQASYPAYLSDSSNVNYYGPSNWTDLYYKTSPIYSVNGSLVGGGNRSNFRFFAGHTSDAGAADAAKFKRYQGAFYINMVPLPWLTISSMIHATRLDRDRNKSIIERFGETRYVPDLSTPISPNKDMYGLYLKEYDKTIDENFNNSIIGYFALNFAILKNLSFSPKLMMDYNENTRNVFWPSTLMSGNNYVSNYFGYNERMVFDNTLNYFYDVNDKDRLSFAGGFNYQADVQKYNYAQGYRGPNDFIKVNVVEGNSQYANYLKSVGFIPYYYSDKIQHRLASFYGKLNYTRKDEWNVAALIRNDGSSAVQPSERWFLSYAVNADYNLNHVIKSDFFDYFKVLASYGRLGNIPTTDRDAAGPQYASELGWDGNKAVFSYNGLGTLSRPYQSGWVGYDLPWSYTEMLNVGLDVSLLKNMLTARIDFYNKDNKDAIFNVPIVAESGYQFERKSGMVVNNKGVDLTLNFNLPSKNDFSWNSSLNISYNNNKLKALPNGLQEIEIGTRKLAVGERIDHFWLLQNRGIFNNDLDVPVNPSTYKILTYNGTDMKGGDPRWVDVNGDYDINNKDRQLMGNIFPKYTGGFYNQFRYKSFDISALLYFNLKKDILNSQAASYYDFANQDESNAIGAVRDITFWEKNFDDKAYPLYNPWSPVSPYQAEQDMFLEDGSFLKLRNLTLGYDMTKLMNRSKDRFSKFYVYVSGSNLWTLTKYTGRDPELVDFYGYDTGLGLRIPKTFILGVKMDL</sequence>